<dbReference type="Proteomes" id="UP000528945">
    <property type="component" value="Unassembled WGS sequence"/>
</dbReference>
<organism evidence="1 2">
    <name type="scientific">Sphingomonas aquatilis</name>
    <dbReference type="NCBI Taxonomy" id="93063"/>
    <lineage>
        <taxon>Bacteria</taxon>
        <taxon>Pseudomonadati</taxon>
        <taxon>Pseudomonadota</taxon>
        <taxon>Alphaproteobacteria</taxon>
        <taxon>Sphingomonadales</taxon>
        <taxon>Sphingomonadaceae</taxon>
        <taxon>Sphingomonas</taxon>
    </lineage>
</organism>
<comment type="caution">
    <text evidence="1">The sequence shown here is derived from an EMBL/GenBank/DDBJ whole genome shotgun (WGS) entry which is preliminary data.</text>
</comment>
<evidence type="ECO:0008006" key="3">
    <source>
        <dbReference type="Google" id="ProtNLM"/>
    </source>
</evidence>
<reference evidence="1 2" key="1">
    <citation type="submission" date="2020-08" db="EMBL/GenBank/DDBJ databases">
        <title>Genomic Encyclopedia of Type Strains, Phase IV (KMG-IV): sequencing the most valuable type-strain genomes for metagenomic binning, comparative biology and taxonomic classification.</title>
        <authorList>
            <person name="Goeker M."/>
        </authorList>
    </citation>
    <scope>NUCLEOTIDE SEQUENCE [LARGE SCALE GENOMIC DNA]</scope>
    <source>
        <strain evidence="1 2">DSM 15581</strain>
    </source>
</reference>
<evidence type="ECO:0000313" key="2">
    <source>
        <dbReference type="Proteomes" id="UP000528945"/>
    </source>
</evidence>
<sequence length="88" mass="9460">MTAGCATDRGEKPLLTARNSQQMAKACGAIRSEFHRNAPGLPYATFVLKADEAVPQDAPPPTVKCLSEALNAFRHSMLSFRAEETGNP</sequence>
<dbReference type="EMBL" id="JACIDB010000003">
    <property type="protein sequence ID" value="MBB3875637.1"/>
    <property type="molecule type" value="Genomic_DNA"/>
</dbReference>
<protein>
    <recommendedName>
        <fullName evidence="3">Lipoprotein</fullName>
    </recommendedName>
</protein>
<accession>A0AAW3TT26</accession>
<evidence type="ECO:0000313" key="1">
    <source>
        <dbReference type="EMBL" id="MBB3875637.1"/>
    </source>
</evidence>
<keyword evidence="2" id="KW-1185">Reference proteome</keyword>
<dbReference type="AlphaFoldDB" id="A0AAW3TT26"/>
<proteinExistence type="predicted"/>
<dbReference type="RefSeq" id="WP_147037429.1">
    <property type="nucleotide sequence ID" value="NZ_JACIDB010000003.1"/>
</dbReference>
<gene>
    <name evidence="1" type="ORF">GGR47_001878</name>
</gene>
<name>A0AAW3TT26_9SPHN</name>